<keyword evidence="2" id="KW-1185">Reference proteome</keyword>
<gene>
    <name evidence="1" type="ORF">KP001_09035</name>
</gene>
<name>A0ABX8LLT2_9BACT</name>
<evidence type="ECO:0000313" key="2">
    <source>
        <dbReference type="Proteomes" id="UP000683559"/>
    </source>
</evidence>
<sequence>MNEINSQLQELELKAGLLKIPDLSLLSTAEGHALAARVMNLSGRLNQLSYQILFATERQQAAVNGAAAVAQS</sequence>
<proteinExistence type="predicted"/>
<protein>
    <submittedName>
        <fullName evidence="1">Uncharacterized protein</fullName>
    </submittedName>
</protein>
<dbReference type="EMBL" id="CP077683">
    <property type="protein sequence ID" value="QXE92642.1"/>
    <property type="molecule type" value="Genomic_DNA"/>
</dbReference>
<dbReference type="RefSeq" id="WP_217289190.1">
    <property type="nucleotide sequence ID" value="NZ_CP077683.1"/>
</dbReference>
<accession>A0ABX8LLT2</accession>
<evidence type="ECO:0000313" key="1">
    <source>
        <dbReference type="EMBL" id="QXE92642.1"/>
    </source>
</evidence>
<dbReference type="Proteomes" id="UP000683559">
    <property type="component" value="Chromosome"/>
</dbReference>
<organism evidence="1 2">
    <name type="scientific">Geomonas subterranea</name>
    <dbReference type="NCBI Taxonomy" id="2847989"/>
    <lineage>
        <taxon>Bacteria</taxon>
        <taxon>Pseudomonadati</taxon>
        <taxon>Thermodesulfobacteriota</taxon>
        <taxon>Desulfuromonadia</taxon>
        <taxon>Geobacterales</taxon>
        <taxon>Geobacteraceae</taxon>
        <taxon>Geomonas</taxon>
    </lineage>
</organism>
<reference evidence="1 2" key="1">
    <citation type="submission" date="2021-06" db="EMBL/GenBank/DDBJ databases">
        <title>Gemonas diversity in paddy soil.</title>
        <authorList>
            <person name="Liu G."/>
        </authorList>
    </citation>
    <scope>NUCLEOTIDE SEQUENCE [LARGE SCALE GENOMIC DNA]</scope>
    <source>
        <strain evidence="1 2">RG2</strain>
    </source>
</reference>